<sequence>DPIMVSDYKYMFWRGETEFHCGGYRGICLNLPLFRSLETKFVVVCAATFVVLAVTCAFNRDCQQRCRSSSWRLR</sequence>
<comment type="caution">
    <text evidence="2">The sequence shown here is derived from an EMBL/GenBank/DDBJ whole genome shotgun (WGS) entry which is preliminary data.</text>
</comment>
<keyword evidence="1" id="KW-1133">Transmembrane helix</keyword>
<keyword evidence="1" id="KW-0472">Membrane</keyword>
<dbReference type="EMBL" id="ASHM01224790">
    <property type="protein sequence ID" value="PNX68265.1"/>
    <property type="molecule type" value="Genomic_DNA"/>
</dbReference>
<organism evidence="2 3">
    <name type="scientific">Trifolium pratense</name>
    <name type="common">Red clover</name>
    <dbReference type="NCBI Taxonomy" id="57577"/>
    <lineage>
        <taxon>Eukaryota</taxon>
        <taxon>Viridiplantae</taxon>
        <taxon>Streptophyta</taxon>
        <taxon>Embryophyta</taxon>
        <taxon>Tracheophyta</taxon>
        <taxon>Spermatophyta</taxon>
        <taxon>Magnoliopsida</taxon>
        <taxon>eudicotyledons</taxon>
        <taxon>Gunneridae</taxon>
        <taxon>Pentapetalae</taxon>
        <taxon>rosids</taxon>
        <taxon>fabids</taxon>
        <taxon>Fabales</taxon>
        <taxon>Fabaceae</taxon>
        <taxon>Papilionoideae</taxon>
        <taxon>50 kb inversion clade</taxon>
        <taxon>NPAAA clade</taxon>
        <taxon>Hologalegina</taxon>
        <taxon>IRL clade</taxon>
        <taxon>Trifolieae</taxon>
        <taxon>Trifolium</taxon>
    </lineage>
</organism>
<accession>A0A2K3KPP0</accession>
<evidence type="ECO:0000256" key="1">
    <source>
        <dbReference type="SAM" id="Phobius"/>
    </source>
</evidence>
<feature type="non-terminal residue" evidence="2">
    <location>
        <position position="1"/>
    </location>
</feature>
<gene>
    <name evidence="2" type="ORF">L195_g063903</name>
</gene>
<reference evidence="2 3" key="1">
    <citation type="journal article" date="2014" name="Am. J. Bot.">
        <title>Genome assembly and annotation for red clover (Trifolium pratense; Fabaceae).</title>
        <authorList>
            <person name="Istvanek J."/>
            <person name="Jaros M."/>
            <person name="Krenek A."/>
            <person name="Repkova J."/>
        </authorList>
    </citation>
    <scope>NUCLEOTIDE SEQUENCE [LARGE SCALE GENOMIC DNA]</scope>
    <source>
        <strain evidence="3">cv. Tatra</strain>
        <tissue evidence="2">Young leaves</tissue>
    </source>
</reference>
<dbReference type="AlphaFoldDB" id="A0A2K3KPP0"/>
<name>A0A2K3KPP0_TRIPR</name>
<reference evidence="2 3" key="2">
    <citation type="journal article" date="2017" name="Front. Plant Sci.">
        <title>Gene Classification and Mining of Molecular Markers Useful in Red Clover (Trifolium pratense) Breeding.</title>
        <authorList>
            <person name="Istvanek J."/>
            <person name="Dluhosova J."/>
            <person name="Dluhos P."/>
            <person name="Patkova L."/>
            <person name="Nedelnik J."/>
            <person name="Repkova J."/>
        </authorList>
    </citation>
    <scope>NUCLEOTIDE SEQUENCE [LARGE SCALE GENOMIC DNA]</scope>
    <source>
        <strain evidence="3">cv. Tatra</strain>
        <tissue evidence="2">Young leaves</tissue>
    </source>
</reference>
<feature type="transmembrane region" description="Helical" evidence="1">
    <location>
        <begin position="41"/>
        <end position="58"/>
    </location>
</feature>
<evidence type="ECO:0000313" key="3">
    <source>
        <dbReference type="Proteomes" id="UP000236291"/>
    </source>
</evidence>
<proteinExistence type="predicted"/>
<protein>
    <submittedName>
        <fullName evidence="2">Uncharacterized protein</fullName>
    </submittedName>
</protein>
<keyword evidence="1" id="KW-0812">Transmembrane</keyword>
<dbReference type="Proteomes" id="UP000236291">
    <property type="component" value="Unassembled WGS sequence"/>
</dbReference>
<evidence type="ECO:0000313" key="2">
    <source>
        <dbReference type="EMBL" id="PNX68265.1"/>
    </source>
</evidence>